<dbReference type="GO" id="GO:0000105">
    <property type="term" value="P:L-histidine biosynthetic process"/>
    <property type="evidence" value="ECO:0007669"/>
    <property type="project" value="UniProtKB-UniPathway"/>
</dbReference>
<comment type="catalytic activity">
    <reaction evidence="1">
        <text>1-(5-phospho-beta-D-ribosyl)-5'-AMP + H2O = 1-(5-phospho-beta-D-ribosyl)-5-[(5-phospho-beta-D-ribosylamino)methylideneamino]imidazole-4-carboxamide</text>
        <dbReference type="Rhea" id="RHEA:20049"/>
        <dbReference type="ChEBI" id="CHEBI:15377"/>
        <dbReference type="ChEBI" id="CHEBI:58435"/>
        <dbReference type="ChEBI" id="CHEBI:59457"/>
        <dbReference type="EC" id="3.5.4.19"/>
    </reaction>
</comment>
<evidence type="ECO:0000256" key="1">
    <source>
        <dbReference type="ARBA" id="ARBA00000024"/>
    </source>
</evidence>
<name>A0A380KDJ0_9STRE</name>
<evidence type="ECO:0000256" key="10">
    <source>
        <dbReference type="ARBA" id="ARBA00022605"/>
    </source>
</evidence>
<dbReference type="GO" id="GO:0004635">
    <property type="term" value="F:phosphoribosyl-AMP cyclohydrolase activity"/>
    <property type="evidence" value="ECO:0007669"/>
    <property type="project" value="UniProtKB-EC"/>
</dbReference>
<dbReference type="EMBL" id="UHFN01000007">
    <property type="protein sequence ID" value="SUN62988.1"/>
    <property type="molecule type" value="Genomic_DNA"/>
</dbReference>
<evidence type="ECO:0000256" key="4">
    <source>
        <dbReference type="ARBA" id="ARBA00005204"/>
    </source>
</evidence>
<evidence type="ECO:0000313" key="15">
    <source>
        <dbReference type="Proteomes" id="UP000254924"/>
    </source>
</evidence>
<keyword evidence="10" id="KW-0028">Amino-acid biosynthesis</keyword>
<dbReference type="UniPathway" id="UPA00031">
    <property type="reaction ID" value="UER00008"/>
</dbReference>
<comment type="similarity">
    <text evidence="6">In the N-terminal section; belongs to the PRA-CH family.</text>
</comment>
<feature type="domain" description="Phosphoribosyl-AMP cyclohydrolase" evidence="13">
    <location>
        <begin position="27"/>
        <end position="101"/>
    </location>
</feature>
<dbReference type="FunFam" id="3.10.20.810:FF:000001">
    <property type="entry name" value="Histidine biosynthesis bifunctional protein HisIE"/>
    <property type="match status" value="1"/>
</dbReference>
<evidence type="ECO:0000256" key="6">
    <source>
        <dbReference type="ARBA" id="ARBA00008299"/>
    </source>
</evidence>
<dbReference type="EC" id="3.6.1.31" evidence="7"/>
<dbReference type="InterPro" id="IPR002496">
    <property type="entry name" value="PRib_AMP_CycHydrolase_dom"/>
</dbReference>
<dbReference type="InterPro" id="IPR038019">
    <property type="entry name" value="PRib_AMP_CycHydrolase_sf"/>
</dbReference>
<evidence type="ECO:0000256" key="2">
    <source>
        <dbReference type="ARBA" id="ARBA00001460"/>
    </source>
</evidence>
<dbReference type="Proteomes" id="UP000254924">
    <property type="component" value="Unassembled WGS sequence"/>
</dbReference>
<keyword evidence="12" id="KW-0368">Histidine biosynthesis</keyword>
<dbReference type="AlphaFoldDB" id="A0A380KDJ0"/>
<dbReference type="PANTHER" id="PTHR42945">
    <property type="entry name" value="HISTIDINE BIOSYNTHESIS BIFUNCTIONAL PROTEIN"/>
    <property type="match status" value="1"/>
</dbReference>
<dbReference type="EC" id="3.5.4.19" evidence="8"/>
<keyword evidence="11 14" id="KW-0378">Hydrolase</keyword>
<dbReference type="SUPFAM" id="SSF141734">
    <property type="entry name" value="HisI-like"/>
    <property type="match status" value="1"/>
</dbReference>
<evidence type="ECO:0000256" key="5">
    <source>
        <dbReference type="ARBA" id="ARBA00007731"/>
    </source>
</evidence>
<proteinExistence type="inferred from homology"/>
<evidence type="ECO:0000256" key="7">
    <source>
        <dbReference type="ARBA" id="ARBA00012414"/>
    </source>
</evidence>
<accession>A0A380KDJ0</accession>
<dbReference type="PANTHER" id="PTHR42945:SF1">
    <property type="entry name" value="HISTIDINE BIOSYNTHESIS BIFUNCTIONAL PROTEIN HIS7"/>
    <property type="match status" value="1"/>
</dbReference>
<dbReference type="OrthoDB" id="9795769at2"/>
<comment type="catalytic activity">
    <reaction evidence="2">
        <text>1-(5-phospho-beta-D-ribosyl)-ATP + H2O = 1-(5-phospho-beta-D-ribosyl)-5'-AMP + diphosphate + H(+)</text>
        <dbReference type="Rhea" id="RHEA:22828"/>
        <dbReference type="ChEBI" id="CHEBI:15377"/>
        <dbReference type="ChEBI" id="CHEBI:15378"/>
        <dbReference type="ChEBI" id="CHEBI:33019"/>
        <dbReference type="ChEBI" id="CHEBI:59457"/>
        <dbReference type="ChEBI" id="CHEBI:73183"/>
        <dbReference type="EC" id="3.6.1.31"/>
    </reaction>
</comment>
<dbReference type="Gene3D" id="3.10.20.810">
    <property type="entry name" value="Phosphoribosyl-AMP cyclohydrolase"/>
    <property type="match status" value="1"/>
</dbReference>
<comment type="pathway">
    <text evidence="4">Amino-acid biosynthesis; L-histidine biosynthesis; L-histidine from 5-phospho-alpha-D-ribose 1-diphosphate: step 2/9.</text>
</comment>
<evidence type="ECO:0000256" key="8">
    <source>
        <dbReference type="ARBA" id="ARBA00012721"/>
    </source>
</evidence>
<comment type="similarity">
    <text evidence="5">In the C-terminal section; belongs to the PRA-PH family.</text>
</comment>
<evidence type="ECO:0000256" key="12">
    <source>
        <dbReference type="ARBA" id="ARBA00023102"/>
    </source>
</evidence>
<comment type="pathway">
    <text evidence="3">Amino-acid biosynthesis; L-histidine biosynthesis; L-histidine from 5-phospho-alpha-D-ribose 1-diphosphate: step 3/9.</text>
</comment>
<keyword evidence="15" id="KW-1185">Reference proteome</keyword>
<reference evidence="14 15" key="1">
    <citation type="submission" date="2018-06" db="EMBL/GenBank/DDBJ databases">
        <authorList>
            <consortium name="Pathogen Informatics"/>
            <person name="Doyle S."/>
        </authorList>
    </citation>
    <scope>NUCLEOTIDE SEQUENCE [LARGE SCALE GENOMIC DNA]</scope>
    <source>
        <strain evidence="14 15">NCTC12224</strain>
    </source>
</reference>
<evidence type="ECO:0000259" key="13">
    <source>
        <dbReference type="Pfam" id="PF01502"/>
    </source>
</evidence>
<evidence type="ECO:0000313" key="14">
    <source>
        <dbReference type="EMBL" id="SUN62988.1"/>
    </source>
</evidence>
<dbReference type="GO" id="GO:0004636">
    <property type="term" value="F:phosphoribosyl-ATP diphosphatase activity"/>
    <property type="evidence" value="ECO:0007669"/>
    <property type="project" value="UniProtKB-EC"/>
</dbReference>
<protein>
    <recommendedName>
        <fullName evidence="9">Histidine biosynthesis bifunctional protein HisIE</fullName>
        <ecNumber evidence="8">3.5.4.19</ecNumber>
        <ecNumber evidence="7">3.6.1.31</ecNumber>
    </recommendedName>
</protein>
<sequence>MIKLDFDKQAGLIPAIILEHETKDVLMLAYLSEESYQKTLGMRQMWYYSRSRDELWHKGATSEHFQHVKSIKTDCDYDTLLIEVEQVGGSACHIGARPCFFNQIL</sequence>
<dbReference type="Pfam" id="PF01502">
    <property type="entry name" value="PRA-CH"/>
    <property type="match status" value="1"/>
</dbReference>
<evidence type="ECO:0000256" key="11">
    <source>
        <dbReference type="ARBA" id="ARBA00022801"/>
    </source>
</evidence>
<evidence type="ECO:0000256" key="9">
    <source>
        <dbReference type="ARBA" id="ARBA00017720"/>
    </source>
</evidence>
<organism evidence="14 15">
    <name type="scientific">Streptococcus hyointestinalis</name>
    <dbReference type="NCBI Taxonomy" id="1337"/>
    <lineage>
        <taxon>Bacteria</taxon>
        <taxon>Bacillati</taxon>
        <taxon>Bacillota</taxon>
        <taxon>Bacilli</taxon>
        <taxon>Lactobacillales</taxon>
        <taxon>Streptococcaceae</taxon>
        <taxon>Streptococcus</taxon>
    </lineage>
</organism>
<gene>
    <name evidence="14" type="primary">hisIE</name>
    <name evidence="14" type="ORF">NCTC12224_02168</name>
</gene>
<evidence type="ECO:0000256" key="3">
    <source>
        <dbReference type="ARBA" id="ARBA00005169"/>
    </source>
</evidence>
<dbReference type="NCBIfam" id="NF000768">
    <property type="entry name" value="PRK00051.1"/>
    <property type="match status" value="1"/>
</dbReference>